<proteinExistence type="predicted"/>
<feature type="compositionally biased region" description="Basic and acidic residues" evidence="2">
    <location>
        <begin position="111"/>
        <end position="122"/>
    </location>
</feature>
<evidence type="ECO:0000256" key="2">
    <source>
        <dbReference type="SAM" id="MobiDB-lite"/>
    </source>
</evidence>
<feature type="region of interest" description="Disordered" evidence="2">
    <location>
        <begin position="111"/>
        <end position="132"/>
    </location>
</feature>
<evidence type="ECO:0000313" key="4">
    <source>
        <dbReference type="EMBL" id="GGU69988.1"/>
    </source>
</evidence>
<dbReference type="Gene3D" id="3.30.160.100">
    <property type="entry name" value="Ribosome hibernation promotion factor-like"/>
    <property type="match status" value="1"/>
</dbReference>
<reference evidence="5" key="3">
    <citation type="submission" date="2016-08" db="EMBL/GenBank/DDBJ databases">
        <title>Sequencing, Assembly and Comparative Genomics of S. aureofaciens ATCC 10762.</title>
        <authorList>
            <person name="Gradnigo J.S."/>
            <person name="Johnson N."/>
            <person name="Somerville G.A."/>
        </authorList>
    </citation>
    <scope>NUCLEOTIDE SEQUENCE [LARGE SCALE GENOMIC DNA]</scope>
    <source>
        <strain evidence="5">ATCC 10762</strain>
    </source>
</reference>
<feature type="domain" description="Sigma 54 modulation/S30EA ribosomal protein C-terminal" evidence="3">
    <location>
        <begin position="132"/>
        <end position="180"/>
    </location>
</feature>
<dbReference type="InterPro" id="IPR003489">
    <property type="entry name" value="RHF/RaiA"/>
</dbReference>
<gene>
    <name evidence="4" type="ORF">GCM10010502_21780</name>
    <name evidence="5" type="ORF">HS99_0027590</name>
</gene>
<dbReference type="InterPro" id="IPR038416">
    <property type="entry name" value="Ribosom_S30AE_C_sf"/>
</dbReference>
<reference evidence="5 6" key="2">
    <citation type="submission" date="2014-07" db="EMBL/GenBank/DDBJ databases">
        <authorList>
            <person name="Zhang J.E."/>
            <person name="Yang H."/>
            <person name="Guo J."/>
            <person name="Deng Z."/>
            <person name="Luo H."/>
            <person name="Luo M."/>
            <person name="Zhao B."/>
        </authorList>
    </citation>
    <scope>NUCLEOTIDE SEQUENCE [LARGE SCALE GENOMIC DNA]</scope>
    <source>
        <strain evidence="5">ATCC 10762</strain>
        <strain evidence="6">ATCC 10762 / DSM 40127 / CCM 3239 / JCM 4008 / LMG 5968 / NBRC 12843 / NCIMB 8234 / A-377</strain>
    </source>
</reference>
<comment type="caution">
    <text evidence="5">The sequence shown here is derived from an EMBL/GenBank/DDBJ whole genome shotgun (WGS) entry which is preliminary data.</text>
</comment>
<evidence type="ECO:0000313" key="5">
    <source>
        <dbReference type="EMBL" id="OEV36774.1"/>
    </source>
</evidence>
<feature type="domain" description="Sigma 54 modulation/S30EA ribosomal protein C-terminal" evidence="3">
    <location>
        <begin position="208"/>
        <end position="251"/>
    </location>
</feature>
<dbReference type="RefSeq" id="WP_030552998.1">
    <property type="nucleotide sequence ID" value="NZ_BMUB01000004.1"/>
</dbReference>
<evidence type="ECO:0000313" key="6">
    <source>
        <dbReference type="Proteomes" id="UP000037395"/>
    </source>
</evidence>
<reference evidence="4" key="1">
    <citation type="journal article" date="2014" name="Int. J. Syst. Evol. Microbiol.">
        <title>Complete genome sequence of Corynebacterium casei LMG S-19264T (=DSM 44701T), isolated from a smear-ripened cheese.</title>
        <authorList>
            <consortium name="US DOE Joint Genome Institute (JGI-PGF)"/>
            <person name="Walter F."/>
            <person name="Albersmeier A."/>
            <person name="Kalinowski J."/>
            <person name="Ruckert C."/>
        </authorList>
    </citation>
    <scope>NUCLEOTIDE SEQUENCE</scope>
    <source>
        <strain evidence="4">JCM 4434</strain>
    </source>
</reference>
<dbReference type="InterPro" id="IPR050574">
    <property type="entry name" value="HPF/YfiA_ribosome-assoc"/>
</dbReference>
<dbReference type="EMBL" id="BMUB01000004">
    <property type="protein sequence ID" value="GGU69988.1"/>
    <property type="molecule type" value="Genomic_DNA"/>
</dbReference>
<dbReference type="Proteomes" id="UP000610124">
    <property type="component" value="Unassembled WGS sequence"/>
</dbReference>
<dbReference type="GO" id="GO:0045900">
    <property type="term" value="P:negative regulation of translational elongation"/>
    <property type="evidence" value="ECO:0007669"/>
    <property type="project" value="TreeGrafter"/>
</dbReference>
<dbReference type="Pfam" id="PF02482">
    <property type="entry name" value="Ribosomal_S30AE"/>
    <property type="match status" value="1"/>
</dbReference>
<keyword evidence="6" id="KW-1185">Reference proteome</keyword>
<reference evidence="6" key="4">
    <citation type="submission" date="2016-08" db="EMBL/GenBank/DDBJ databases">
        <title>Sequencing, assembly and comparative genomics of S. aureofaciens ATCC 10762.</title>
        <authorList>
            <person name="Gradnigo J.S."/>
            <person name="Johnson N."/>
            <person name="Somerville G.A."/>
        </authorList>
    </citation>
    <scope>NUCLEOTIDE SEQUENCE [LARGE SCALE GENOMIC DNA]</scope>
    <source>
        <strain evidence="6">ATCC 10762 / DSM 40127 / CCM 3239 / JCM 4008 / LMG 5968 / NBRC 12843 / NCIMB 8234 / A-377</strain>
    </source>
</reference>
<dbReference type="Pfam" id="PF16321">
    <property type="entry name" value="Ribosom_S30AE_C"/>
    <property type="match status" value="2"/>
</dbReference>
<accession>A0A1E7N800</accession>
<dbReference type="GeneID" id="97485310"/>
<dbReference type="PANTHER" id="PTHR33231">
    <property type="entry name" value="30S RIBOSOMAL PROTEIN"/>
    <property type="match status" value="1"/>
</dbReference>
<dbReference type="Gene3D" id="3.30.505.50">
    <property type="entry name" value="Sigma 54 modulation/S30EA ribosomal protein, C-terminal domain"/>
    <property type="match status" value="2"/>
</dbReference>
<dbReference type="InterPro" id="IPR036567">
    <property type="entry name" value="RHF-like"/>
</dbReference>
<evidence type="ECO:0000256" key="1">
    <source>
        <dbReference type="ARBA" id="ARBA00022845"/>
    </source>
</evidence>
<sequence length="257" mass="28261">MTRLQTRPATEVLVTARGEVSLAAPEYARTKLLAALERLDEPVLAARVKLTQEADHAVAKPSIAQATVDLNGRPVRAHVAATTMQEAVDLLQDRLNARIARLRTHRHDRHHNEAHAAAGHEHRPQRRALGTEERRIERHKTYSLARQSAWAAVFELEAMDYDFHLYTDTVTNCDSVVYRDGTAGEYRISSAGPAPEAEAGISVSTAGVPEITVAEAVARLDLGGLPFVFFTDASTGRGNILYHRYDGHYGLITPADQ</sequence>
<keyword evidence="1" id="KW-0810">Translation regulation</keyword>
<dbReference type="OrthoDB" id="3825664at2"/>
<protein>
    <recommendedName>
        <fullName evidence="3">Sigma 54 modulation/S30EA ribosomal protein C-terminal domain-containing protein</fullName>
    </recommendedName>
</protein>
<dbReference type="GO" id="GO:0043024">
    <property type="term" value="F:ribosomal small subunit binding"/>
    <property type="evidence" value="ECO:0007669"/>
    <property type="project" value="TreeGrafter"/>
</dbReference>
<name>A0A1E7N800_KITAU</name>
<accession>A0A8H9LNM3</accession>
<organism evidence="5 6">
    <name type="scientific">Kitasatospora aureofaciens</name>
    <name type="common">Streptomyces aureofaciens</name>
    <dbReference type="NCBI Taxonomy" id="1894"/>
    <lineage>
        <taxon>Bacteria</taxon>
        <taxon>Bacillati</taxon>
        <taxon>Actinomycetota</taxon>
        <taxon>Actinomycetes</taxon>
        <taxon>Kitasatosporales</taxon>
        <taxon>Streptomycetaceae</taxon>
        <taxon>Kitasatospora</taxon>
    </lineage>
</organism>
<evidence type="ECO:0000259" key="3">
    <source>
        <dbReference type="Pfam" id="PF16321"/>
    </source>
</evidence>
<dbReference type="SUPFAM" id="SSF69754">
    <property type="entry name" value="Ribosome binding protein Y (YfiA homologue)"/>
    <property type="match status" value="1"/>
</dbReference>
<dbReference type="PANTHER" id="PTHR33231:SF1">
    <property type="entry name" value="30S RIBOSOMAL PROTEIN"/>
    <property type="match status" value="1"/>
</dbReference>
<reference evidence="4" key="5">
    <citation type="submission" date="2020-09" db="EMBL/GenBank/DDBJ databases">
        <authorList>
            <person name="Sun Q."/>
            <person name="Ohkuma M."/>
        </authorList>
    </citation>
    <scope>NUCLEOTIDE SEQUENCE</scope>
    <source>
        <strain evidence="4">JCM 4434</strain>
    </source>
</reference>
<dbReference type="GO" id="GO:0022627">
    <property type="term" value="C:cytosolic small ribosomal subunit"/>
    <property type="evidence" value="ECO:0007669"/>
    <property type="project" value="TreeGrafter"/>
</dbReference>
<dbReference type="InterPro" id="IPR032528">
    <property type="entry name" value="Ribosom_S30AE_C"/>
</dbReference>
<dbReference type="EMBL" id="JPRF03000023">
    <property type="protein sequence ID" value="OEV36774.1"/>
    <property type="molecule type" value="Genomic_DNA"/>
</dbReference>
<dbReference type="Proteomes" id="UP000037395">
    <property type="component" value="Unassembled WGS sequence"/>
</dbReference>
<dbReference type="AlphaFoldDB" id="A0A1E7N800"/>